<dbReference type="Proteomes" id="UP001431693">
    <property type="component" value="Unassembled WGS sequence"/>
</dbReference>
<dbReference type="PROSITE" id="PS51782">
    <property type="entry name" value="LYSM"/>
    <property type="match status" value="1"/>
</dbReference>
<feature type="domain" description="LysM" evidence="1">
    <location>
        <begin position="31"/>
        <end position="81"/>
    </location>
</feature>
<evidence type="ECO:0000259" key="1">
    <source>
        <dbReference type="PROSITE" id="PS51782"/>
    </source>
</evidence>
<evidence type="ECO:0000313" key="2">
    <source>
        <dbReference type="EMBL" id="MDJ1128969.1"/>
    </source>
</evidence>
<comment type="caution">
    <text evidence="2">The sequence shown here is derived from an EMBL/GenBank/DDBJ whole genome shotgun (WGS) entry which is preliminary data.</text>
</comment>
<accession>A0ABT6ZIV4</accession>
<keyword evidence="3" id="KW-1185">Reference proteome</keyword>
<dbReference type="RefSeq" id="WP_283722720.1">
    <property type="nucleotide sequence ID" value="NZ_JASJEX010000001.1"/>
</dbReference>
<evidence type="ECO:0000313" key="3">
    <source>
        <dbReference type="Proteomes" id="UP001431693"/>
    </source>
</evidence>
<dbReference type="Gene3D" id="3.10.350.10">
    <property type="entry name" value="LysM domain"/>
    <property type="match status" value="1"/>
</dbReference>
<dbReference type="EMBL" id="JASJEX010000001">
    <property type="protein sequence ID" value="MDJ1128969.1"/>
    <property type="molecule type" value="Genomic_DNA"/>
</dbReference>
<gene>
    <name evidence="2" type="ORF">QJ043_02580</name>
</gene>
<sequence>MAAIVGIVFVLGTGVAHDLRVSAVLSGAPQEEVLVTAGESLWAIAERHTGDDVAVPEVVRWVMEENGLDSCVIQPGDRIVLPVLTS</sequence>
<reference evidence="2" key="1">
    <citation type="submission" date="2023-05" db="EMBL/GenBank/DDBJ databases">
        <title>[olsenella] sp. nov., isolated from a pig farm feces dump.</title>
        <authorList>
            <person name="Chang Y.-H."/>
        </authorList>
    </citation>
    <scope>NUCLEOTIDE SEQUENCE</scope>
    <source>
        <strain evidence="2">YH-ols2217</strain>
    </source>
</reference>
<proteinExistence type="predicted"/>
<name>A0ABT6ZIV4_9ACTN</name>
<dbReference type="CDD" id="cd00118">
    <property type="entry name" value="LysM"/>
    <property type="match status" value="1"/>
</dbReference>
<dbReference type="Pfam" id="PF01476">
    <property type="entry name" value="LysM"/>
    <property type="match status" value="1"/>
</dbReference>
<dbReference type="InterPro" id="IPR018392">
    <property type="entry name" value="LysM"/>
</dbReference>
<organism evidence="2 3">
    <name type="scientific">Kribbibacterium absianum</name>
    <dbReference type="NCBI Taxonomy" id="3044210"/>
    <lineage>
        <taxon>Bacteria</taxon>
        <taxon>Bacillati</taxon>
        <taxon>Actinomycetota</taxon>
        <taxon>Coriobacteriia</taxon>
        <taxon>Coriobacteriales</taxon>
        <taxon>Kribbibacteriaceae</taxon>
        <taxon>Kribbibacterium</taxon>
    </lineage>
</organism>
<protein>
    <submittedName>
        <fullName evidence="2">LysM peptidoglycan-binding domain-containing protein</fullName>
    </submittedName>
</protein>
<dbReference type="InterPro" id="IPR036779">
    <property type="entry name" value="LysM_dom_sf"/>
</dbReference>